<dbReference type="RefSeq" id="XP_013288423.1">
    <property type="nucleotide sequence ID" value="XM_013432969.1"/>
</dbReference>
<proteinExistence type="predicted"/>
<dbReference type="Proteomes" id="UP000053029">
    <property type="component" value="Unassembled WGS sequence"/>
</dbReference>
<dbReference type="EMBL" id="KN846969">
    <property type="protein sequence ID" value="KIW84615.1"/>
    <property type="molecule type" value="Genomic_DNA"/>
</dbReference>
<sequence>MGKTIKIEWLKELRTRFTGIVRFYIFYGTDKATISSETRAALLPSDPVEARESRTLVTLPGDKASLVEDKDLKIRLATAKPPTADAHLREDDLVVRRTNTSVIRAVDNDDEGFKEERTDKSTTYGSVLKYCFRVVILDEGYKVKNYSSRNYIAVQLLYAPIV</sequence>
<dbReference type="VEuPathDB" id="FungiDB:Z517_00003"/>
<gene>
    <name evidence="1" type="ORF">Z517_00003</name>
</gene>
<protein>
    <submittedName>
        <fullName evidence="1">Uncharacterized protein</fullName>
    </submittedName>
</protein>
<accession>A0A0D2H172</accession>
<evidence type="ECO:0000313" key="2">
    <source>
        <dbReference type="Proteomes" id="UP000053029"/>
    </source>
</evidence>
<dbReference type="HOGENOM" id="CLU_1635443_0_0_1"/>
<reference evidence="1 2" key="1">
    <citation type="submission" date="2015-01" db="EMBL/GenBank/DDBJ databases">
        <title>The Genome Sequence of Fonsecaea pedrosoi CBS 271.37.</title>
        <authorList>
            <consortium name="The Broad Institute Genomics Platform"/>
            <person name="Cuomo C."/>
            <person name="de Hoog S."/>
            <person name="Gorbushina A."/>
            <person name="Stielow B."/>
            <person name="Teixiera M."/>
            <person name="Abouelleil A."/>
            <person name="Chapman S.B."/>
            <person name="Priest M."/>
            <person name="Young S.K."/>
            <person name="Wortman J."/>
            <person name="Nusbaum C."/>
            <person name="Birren B."/>
        </authorList>
    </citation>
    <scope>NUCLEOTIDE SEQUENCE [LARGE SCALE GENOMIC DNA]</scope>
    <source>
        <strain evidence="1 2">CBS 271.37</strain>
    </source>
</reference>
<name>A0A0D2H172_9EURO</name>
<dbReference type="GeneID" id="25299493"/>
<dbReference type="AlphaFoldDB" id="A0A0D2H172"/>
<evidence type="ECO:0000313" key="1">
    <source>
        <dbReference type="EMBL" id="KIW84615.1"/>
    </source>
</evidence>
<keyword evidence="2" id="KW-1185">Reference proteome</keyword>
<organism evidence="1 2">
    <name type="scientific">Fonsecaea pedrosoi CBS 271.37</name>
    <dbReference type="NCBI Taxonomy" id="1442368"/>
    <lineage>
        <taxon>Eukaryota</taxon>
        <taxon>Fungi</taxon>
        <taxon>Dikarya</taxon>
        <taxon>Ascomycota</taxon>
        <taxon>Pezizomycotina</taxon>
        <taxon>Eurotiomycetes</taxon>
        <taxon>Chaetothyriomycetidae</taxon>
        <taxon>Chaetothyriales</taxon>
        <taxon>Herpotrichiellaceae</taxon>
        <taxon>Fonsecaea</taxon>
    </lineage>
</organism>